<dbReference type="InterPro" id="IPR027417">
    <property type="entry name" value="P-loop_NTPase"/>
</dbReference>
<dbReference type="Gene3D" id="3.40.50.300">
    <property type="entry name" value="P-loop containing nucleotide triphosphate hydrolases"/>
    <property type="match status" value="1"/>
</dbReference>
<protein>
    <recommendedName>
        <fullName evidence="9">Tr-type G domain-containing protein</fullName>
    </recommendedName>
</protein>
<dbReference type="Pfam" id="PF11987">
    <property type="entry name" value="IF-2"/>
    <property type="match status" value="1"/>
</dbReference>
<dbReference type="Pfam" id="PF04760">
    <property type="entry name" value="IF2_N"/>
    <property type="match status" value="1"/>
</dbReference>
<evidence type="ECO:0000256" key="3">
    <source>
        <dbReference type="ARBA" id="ARBA00022490"/>
    </source>
</evidence>
<dbReference type="InterPro" id="IPR036925">
    <property type="entry name" value="TIF_IF2_dom3_sf"/>
</dbReference>
<dbReference type="PROSITE" id="PS51722">
    <property type="entry name" value="G_TR_2"/>
    <property type="match status" value="1"/>
</dbReference>
<dbReference type="SUPFAM" id="SSF52540">
    <property type="entry name" value="P-loop containing nucleoside triphosphate hydrolases"/>
    <property type="match status" value="1"/>
</dbReference>
<dbReference type="Pfam" id="PF03144">
    <property type="entry name" value="GTP_EFTU_D2"/>
    <property type="match status" value="1"/>
</dbReference>
<dbReference type="GO" id="GO:0005525">
    <property type="term" value="F:GTP binding"/>
    <property type="evidence" value="ECO:0007669"/>
    <property type="project" value="UniProtKB-KW"/>
</dbReference>
<dbReference type="HAMAP" id="MF_00100_B">
    <property type="entry name" value="IF_2_B"/>
    <property type="match status" value="1"/>
</dbReference>
<dbReference type="PROSITE" id="PS01176">
    <property type="entry name" value="IF2"/>
    <property type="match status" value="1"/>
</dbReference>
<gene>
    <name evidence="10" type="ORF">METZ01_LOCUS11706</name>
</gene>
<proteinExistence type="inferred from homology"/>
<feature type="compositionally biased region" description="Polar residues" evidence="8">
    <location>
        <begin position="115"/>
        <end position="124"/>
    </location>
</feature>
<dbReference type="InterPro" id="IPR009061">
    <property type="entry name" value="DNA-bd_dom_put_sf"/>
</dbReference>
<dbReference type="CDD" id="cd03702">
    <property type="entry name" value="IF2_mtIF2_II"/>
    <property type="match status" value="1"/>
</dbReference>
<feature type="compositionally biased region" description="Low complexity" evidence="8">
    <location>
        <begin position="196"/>
        <end position="212"/>
    </location>
</feature>
<evidence type="ECO:0000256" key="4">
    <source>
        <dbReference type="ARBA" id="ARBA00022540"/>
    </source>
</evidence>
<dbReference type="AlphaFoldDB" id="A0A381NW57"/>
<evidence type="ECO:0000313" key="10">
    <source>
        <dbReference type="EMBL" id="SUZ58852.1"/>
    </source>
</evidence>
<dbReference type="InterPro" id="IPR000178">
    <property type="entry name" value="TF_IF2_bacterial-like"/>
</dbReference>
<dbReference type="InterPro" id="IPR013575">
    <property type="entry name" value="IF2_assoc_dom_bac"/>
</dbReference>
<dbReference type="Pfam" id="PF22042">
    <property type="entry name" value="EF-G_D2"/>
    <property type="match status" value="1"/>
</dbReference>
<accession>A0A381NW57</accession>
<dbReference type="SUPFAM" id="SSF46955">
    <property type="entry name" value="Putative DNA-binding domain"/>
    <property type="match status" value="1"/>
</dbReference>
<evidence type="ECO:0000256" key="5">
    <source>
        <dbReference type="ARBA" id="ARBA00022741"/>
    </source>
</evidence>
<dbReference type="SUPFAM" id="SSF50447">
    <property type="entry name" value="Translation proteins"/>
    <property type="match status" value="2"/>
</dbReference>
<sequence length="856" mass="93115">MAEVTVKQLAETTGVPIEKLLQQMHEAGLPQNDEVDVVSDEDKQGLLAFLKGEQGAPSASVSPKKITLKRRAQSTLKIGRGGHSVKVETRRKRTYVKRVDAESSDDDQSGESDSKVSSDPSQLQIEAERIRLEESRRQTAEQEGRAEAIRKKEEAELREKEELLAVSEPDNREAQAKDEAKVKAETKAKEDKTEADAVAQAAATAQAQAQAAEKGNRRGKGQSRDRDRSGPPGGERTRRRELSLKKESRRMKQRVALQQDKQGGEFSRPVEEIQREVEIGELVSVGDLAQRMSVKTGEVIKTLMGMGVMATINQTIDQDTAVLVVEETGHKAKIVVDDRIEQELEESLTVEGELVSRSVVVTVMGHVDHGKTSLLDYIRKSRVVAGEAGGITQHIGAYHVETPHGNISFIDTPGHAAFTAMRARGAMATDVVILVCAADDGVMPQTEEAVQHAKAAEVPLVVAVNKIDLEGADPERVRNELAAIDVIPEDWGGDTQFVDVSAETGEGIDALLEAVNLQAEILELKAVPEAPGRGVVIESKLERGRGPVATVLVQNGTLKQGDVIIAGETFGKVRALVDEHGQTVTSAGPSIPVEVLGLNGTPNAGDDFSVAVDDRRARDLAEFRANRTQEQRQASQQVAKLENMFANLGKGEKRVLKLVLKTDVRGSLEAITQSFAEIGNEEVSVNVLGSGVGGISESDATMAMTYGAVIFGFNVRADNSAKDLVEKEGIELRYYSVIYELLDDVRTILEGMLAPEIREEIVGTAEVRDVFESPRYGQVAGCMVVEGTVFRNKSIRVLRENVVIYEGELESLRRFKDDVGEVRNGLECGIGVRNYNDVQSGDKIEVFETTEVARAL</sequence>
<keyword evidence="6" id="KW-0648">Protein biosynthesis</keyword>
<keyword evidence="5" id="KW-0547">Nucleotide-binding</keyword>
<dbReference type="PANTHER" id="PTHR43381">
    <property type="entry name" value="TRANSLATION INITIATION FACTOR IF-2-RELATED"/>
    <property type="match status" value="1"/>
</dbReference>
<feature type="domain" description="Tr-type G" evidence="9">
    <location>
        <begin position="356"/>
        <end position="523"/>
    </location>
</feature>
<dbReference type="InterPro" id="IPR004161">
    <property type="entry name" value="EFTu-like_2"/>
</dbReference>
<evidence type="ECO:0000256" key="7">
    <source>
        <dbReference type="ARBA" id="ARBA00023134"/>
    </source>
</evidence>
<dbReference type="CDD" id="cd01887">
    <property type="entry name" value="IF2_eIF5B"/>
    <property type="match status" value="1"/>
</dbReference>
<evidence type="ECO:0000256" key="8">
    <source>
        <dbReference type="SAM" id="MobiDB-lite"/>
    </source>
</evidence>
<evidence type="ECO:0000259" key="9">
    <source>
        <dbReference type="PROSITE" id="PS51722"/>
    </source>
</evidence>
<dbReference type="GO" id="GO:0003924">
    <property type="term" value="F:GTPase activity"/>
    <property type="evidence" value="ECO:0007669"/>
    <property type="project" value="InterPro"/>
</dbReference>
<dbReference type="SUPFAM" id="SSF52156">
    <property type="entry name" value="Initiation factor IF2/eIF5b, domain 3"/>
    <property type="match status" value="1"/>
</dbReference>
<dbReference type="PANTHER" id="PTHR43381:SF5">
    <property type="entry name" value="TR-TYPE G DOMAIN-CONTAINING PROTEIN"/>
    <property type="match status" value="1"/>
</dbReference>
<dbReference type="FunFam" id="2.40.30.10:FF:000007">
    <property type="entry name" value="Translation initiation factor IF-2"/>
    <property type="match status" value="1"/>
</dbReference>
<dbReference type="InterPro" id="IPR005225">
    <property type="entry name" value="Small_GTP-bd"/>
</dbReference>
<dbReference type="FunFam" id="3.40.50.300:FF:000019">
    <property type="entry name" value="Translation initiation factor IF-2"/>
    <property type="match status" value="1"/>
</dbReference>
<dbReference type="EMBL" id="UINC01000645">
    <property type="protein sequence ID" value="SUZ58852.1"/>
    <property type="molecule type" value="Genomic_DNA"/>
</dbReference>
<dbReference type="GO" id="GO:0003743">
    <property type="term" value="F:translation initiation factor activity"/>
    <property type="evidence" value="ECO:0007669"/>
    <property type="project" value="UniProtKB-KW"/>
</dbReference>
<feature type="compositionally biased region" description="Basic and acidic residues" evidence="8">
    <location>
        <begin position="126"/>
        <end position="195"/>
    </location>
</feature>
<dbReference type="InterPro" id="IPR053905">
    <property type="entry name" value="EF-G-like_DII"/>
</dbReference>
<evidence type="ECO:0000256" key="1">
    <source>
        <dbReference type="ARBA" id="ARBA00004496"/>
    </source>
</evidence>
<keyword evidence="7" id="KW-0342">GTP-binding</keyword>
<feature type="compositionally biased region" description="Basic and acidic residues" evidence="8">
    <location>
        <begin position="222"/>
        <end position="246"/>
    </location>
</feature>
<dbReference type="Gene3D" id="3.30.56.50">
    <property type="entry name" value="Putative DNA-binding domain, N-terminal subdomain of bacterial translation initiation factor IF2"/>
    <property type="match status" value="1"/>
</dbReference>
<comment type="subcellular location">
    <subcellularLocation>
        <location evidence="1">Cytoplasm</location>
    </subcellularLocation>
</comment>
<dbReference type="FunFam" id="3.40.50.10050:FF:000001">
    <property type="entry name" value="Translation initiation factor IF-2"/>
    <property type="match status" value="1"/>
</dbReference>
<keyword evidence="4" id="KW-0396">Initiation factor</keyword>
<dbReference type="CDD" id="cd03692">
    <property type="entry name" value="mtIF2_IVc"/>
    <property type="match status" value="1"/>
</dbReference>
<dbReference type="Pfam" id="PF08364">
    <property type="entry name" value="IF2_assoc"/>
    <property type="match status" value="1"/>
</dbReference>
<dbReference type="GO" id="GO:0005829">
    <property type="term" value="C:cytosol"/>
    <property type="evidence" value="ECO:0007669"/>
    <property type="project" value="TreeGrafter"/>
</dbReference>
<dbReference type="Gene3D" id="3.40.50.10050">
    <property type="entry name" value="Translation initiation factor IF- 2, domain 3"/>
    <property type="match status" value="1"/>
</dbReference>
<reference evidence="10" key="1">
    <citation type="submission" date="2018-05" db="EMBL/GenBank/DDBJ databases">
        <authorList>
            <person name="Lanie J.A."/>
            <person name="Ng W.-L."/>
            <person name="Kazmierczak K.M."/>
            <person name="Andrzejewski T.M."/>
            <person name="Davidsen T.M."/>
            <person name="Wayne K.J."/>
            <person name="Tettelin H."/>
            <person name="Glass J.I."/>
            <person name="Rusch D."/>
            <person name="Podicherti R."/>
            <person name="Tsui H.-C.T."/>
            <person name="Winkler M.E."/>
        </authorList>
    </citation>
    <scope>NUCLEOTIDE SEQUENCE</scope>
</reference>
<dbReference type="InterPro" id="IPR006847">
    <property type="entry name" value="IF2_N"/>
</dbReference>
<feature type="region of interest" description="Disordered" evidence="8">
    <location>
        <begin position="50"/>
        <end position="267"/>
    </location>
</feature>
<dbReference type="InterPro" id="IPR015760">
    <property type="entry name" value="TIF_IF2"/>
</dbReference>
<dbReference type="FunFam" id="2.40.30.10:FF:000008">
    <property type="entry name" value="Translation initiation factor IF-2"/>
    <property type="match status" value="1"/>
</dbReference>
<dbReference type="Gene3D" id="2.40.30.10">
    <property type="entry name" value="Translation factors"/>
    <property type="match status" value="2"/>
</dbReference>
<dbReference type="InterPro" id="IPR023115">
    <property type="entry name" value="TIF_IF2_dom3"/>
</dbReference>
<dbReference type="NCBIfam" id="TIGR00487">
    <property type="entry name" value="IF-2"/>
    <property type="match status" value="1"/>
</dbReference>
<name>A0A381NW57_9ZZZZ</name>
<keyword evidence="3" id="KW-0963">Cytoplasm</keyword>
<evidence type="ECO:0000256" key="2">
    <source>
        <dbReference type="ARBA" id="ARBA00007733"/>
    </source>
</evidence>
<evidence type="ECO:0000256" key="6">
    <source>
        <dbReference type="ARBA" id="ARBA00022917"/>
    </source>
</evidence>
<organism evidence="10">
    <name type="scientific">marine metagenome</name>
    <dbReference type="NCBI Taxonomy" id="408172"/>
    <lineage>
        <taxon>unclassified sequences</taxon>
        <taxon>metagenomes</taxon>
        <taxon>ecological metagenomes</taxon>
    </lineage>
</organism>
<comment type="similarity">
    <text evidence="2">Belongs to the TRAFAC class translation factor GTPase superfamily. Classic translation factor GTPase family. IF-2 subfamily.</text>
</comment>
<dbReference type="NCBIfam" id="TIGR00231">
    <property type="entry name" value="small_GTP"/>
    <property type="match status" value="1"/>
</dbReference>
<dbReference type="InterPro" id="IPR009000">
    <property type="entry name" value="Transl_B-barrel_sf"/>
</dbReference>
<dbReference type="InterPro" id="IPR000795">
    <property type="entry name" value="T_Tr_GTP-bd_dom"/>
</dbReference>
<dbReference type="InterPro" id="IPR044145">
    <property type="entry name" value="IF2_II"/>
</dbReference>
<dbReference type="Pfam" id="PF00009">
    <property type="entry name" value="GTP_EFTU"/>
    <property type="match status" value="1"/>
</dbReference>